<dbReference type="HOGENOM" id="CLU_107928_1_2_3"/>
<name>K9WDJ1_9CYAN</name>
<dbReference type="CDD" id="cd01038">
    <property type="entry name" value="Endonuclease_DUF559"/>
    <property type="match status" value="1"/>
</dbReference>
<dbReference type="PATRIC" id="fig|1173027.3.peg.1876"/>
<proteinExistence type="predicted"/>
<dbReference type="OrthoDB" id="9798754at2"/>
<dbReference type="Proteomes" id="UP000010471">
    <property type="component" value="Chromosome"/>
</dbReference>
<evidence type="ECO:0000259" key="1">
    <source>
        <dbReference type="Pfam" id="PF04480"/>
    </source>
</evidence>
<protein>
    <recommendedName>
        <fullName evidence="1">DUF559 domain-containing protein</fullName>
    </recommendedName>
</protein>
<evidence type="ECO:0000313" key="3">
    <source>
        <dbReference type="Proteomes" id="UP000010471"/>
    </source>
</evidence>
<feature type="domain" description="DUF559" evidence="1">
    <location>
        <begin position="11"/>
        <end position="117"/>
    </location>
</feature>
<dbReference type="RefSeq" id="WP_015181718.1">
    <property type="nucleotide sequence ID" value="NC_019738.1"/>
</dbReference>
<dbReference type="STRING" id="1173027.Mic7113_1696"/>
<dbReference type="SUPFAM" id="SSF52980">
    <property type="entry name" value="Restriction endonuclease-like"/>
    <property type="match status" value="1"/>
</dbReference>
<dbReference type="PANTHER" id="PTHR38590:SF1">
    <property type="entry name" value="BLL0828 PROTEIN"/>
    <property type="match status" value="1"/>
</dbReference>
<dbReference type="InterPro" id="IPR047216">
    <property type="entry name" value="Endonuclease_DUF559_bact"/>
</dbReference>
<gene>
    <name evidence="2" type="ORF">Mic7113_1696</name>
</gene>
<dbReference type="EMBL" id="CP003630">
    <property type="protein sequence ID" value="AFZ17562.1"/>
    <property type="molecule type" value="Genomic_DNA"/>
</dbReference>
<sequence>MTKLYNRASEKAKRQQLRQNMTKAEFMIWQKLKGKQIEGCKFRSQYGVGQFVIDFYCPELKLAIEIDGDSHFQDGAQEYDRERQAFIESVGIRFLRFTNNEVYDNLEGVLERITQEIWELW</sequence>
<dbReference type="InterPro" id="IPR011335">
    <property type="entry name" value="Restrct_endonuc-II-like"/>
</dbReference>
<dbReference type="KEGG" id="mic:Mic7113_1696"/>
<evidence type="ECO:0000313" key="2">
    <source>
        <dbReference type="EMBL" id="AFZ17562.1"/>
    </source>
</evidence>
<keyword evidence="3" id="KW-1185">Reference proteome</keyword>
<reference evidence="2 3" key="1">
    <citation type="submission" date="2012-06" db="EMBL/GenBank/DDBJ databases">
        <title>Finished chromosome of genome of Microcoleus sp. PCC 7113.</title>
        <authorList>
            <consortium name="US DOE Joint Genome Institute"/>
            <person name="Gugger M."/>
            <person name="Coursin T."/>
            <person name="Rippka R."/>
            <person name="Tandeau De Marsac N."/>
            <person name="Huntemann M."/>
            <person name="Wei C.-L."/>
            <person name="Han J."/>
            <person name="Detter J.C."/>
            <person name="Han C."/>
            <person name="Tapia R."/>
            <person name="Chen A."/>
            <person name="Kyrpides N."/>
            <person name="Mavromatis K."/>
            <person name="Markowitz V."/>
            <person name="Szeto E."/>
            <person name="Ivanova N."/>
            <person name="Pagani I."/>
            <person name="Pati A."/>
            <person name="Goodwin L."/>
            <person name="Nordberg H.P."/>
            <person name="Cantor M.N."/>
            <person name="Hua S.X."/>
            <person name="Woyke T."/>
            <person name="Kerfeld C.A."/>
        </authorList>
    </citation>
    <scope>NUCLEOTIDE SEQUENCE [LARGE SCALE GENOMIC DNA]</scope>
    <source>
        <strain evidence="2 3">PCC 7113</strain>
    </source>
</reference>
<organism evidence="2 3">
    <name type="scientific">Allocoleopsis franciscana PCC 7113</name>
    <dbReference type="NCBI Taxonomy" id="1173027"/>
    <lineage>
        <taxon>Bacteria</taxon>
        <taxon>Bacillati</taxon>
        <taxon>Cyanobacteriota</taxon>
        <taxon>Cyanophyceae</taxon>
        <taxon>Coleofasciculales</taxon>
        <taxon>Coleofasciculaceae</taxon>
        <taxon>Allocoleopsis</taxon>
        <taxon>Allocoleopsis franciscana</taxon>
    </lineage>
</organism>
<dbReference type="InterPro" id="IPR007569">
    <property type="entry name" value="DUF559"/>
</dbReference>
<dbReference type="eggNOG" id="COG2852">
    <property type="taxonomic scope" value="Bacteria"/>
</dbReference>
<dbReference type="AlphaFoldDB" id="K9WDJ1"/>
<dbReference type="PANTHER" id="PTHR38590">
    <property type="entry name" value="BLL0828 PROTEIN"/>
    <property type="match status" value="1"/>
</dbReference>
<dbReference type="Gene3D" id="3.40.960.10">
    <property type="entry name" value="VSR Endonuclease"/>
    <property type="match status" value="1"/>
</dbReference>
<accession>K9WDJ1</accession>
<dbReference type="Pfam" id="PF04480">
    <property type="entry name" value="DUF559"/>
    <property type="match status" value="1"/>
</dbReference>